<comment type="caution">
    <text evidence="3">The sequence shown here is derived from an EMBL/GenBank/DDBJ whole genome shotgun (WGS) entry which is preliminary data.</text>
</comment>
<dbReference type="PRINTS" id="PR00359">
    <property type="entry name" value="BP450"/>
</dbReference>
<feature type="compositionally biased region" description="Low complexity" evidence="2">
    <location>
        <begin position="424"/>
        <end position="435"/>
    </location>
</feature>
<keyword evidence="4" id="KW-1185">Reference proteome</keyword>
<dbReference type="PANTHER" id="PTHR46696:SF1">
    <property type="entry name" value="CYTOCHROME P450 YJIB-RELATED"/>
    <property type="match status" value="1"/>
</dbReference>
<sequence>MDPHIPPYAPASPGALASSAVEPLLTREFDADPAPVYERLREKYGPVAPVLLLGVPVWLVLGYDEVLSVLRNQRGLWSKRVADWRDHAQGRVPADWPLLPVYQSTGTPFQEGAAHAELREAWAAGLQPFQSRARPQARRLEDEIRGHADELLDLLAEGGPDGFADLSAQYARPLAVMACNRLIGFDATTDEAVVDIWRVVDAGPGADAALARLTGGIGRVVAARHRPGDDLPSGMLAARPELTAEQIATEMVNVISTLGDMGSSLICNTIVEVVAGDAGARVGLATGMVGETVNRAAMAKPPNTNMTFRFARADTALGGVAIAAGDPVMASVAAAHADPRFADALDPHSVNSSRAHLAWGAGPHRCPADELATRIVTIAVERLFERMAELELGLPVDQLPWRSSPLMRGLRSLPVRYRLHERPTAAAQAAPPQATESGEPDEDARGGRQSPIARLVRALLRQGS</sequence>
<feature type="region of interest" description="Disordered" evidence="2">
    <location>
        <begin position="422"/>
        <end position="451"/>
    </location>
</feature>
<dbReference type="PROSITE" id="PS00086">
    <property type="entry name" value="CYTOCHROME_P450"/>
    <property type="match status" value="1"/>
</dbReference>
<proteinExistence type="inferred from homology"/>
<dbReference type="InterPro" id="IPR036396">
    <property type="entry name" value="Cyt_P450_sf"/>
</dbReference>
<dbReference type="InterPro" id="IPR017972">
    <property type="entry name" value="Cyt_P450_CS"/>
</dbReference>
<dbReference type="InterPro" id="IPR002397">
    <property type="entry name" value="Cyt_P450_B"/>
</dbReference>
<accession>A0ABW2XXS2</accession>
<evidence type="ECO:0000313" key="3">
    <source>
        <dbReference type="EMBL" id="MFD0690595.1"/>
    </source>
</evidence>
<dbReference type="PANTHER" id="PTHR46696">
    <property type="entry name" value="P450, PUTATIVE (EUROFUNG)-RELATED"/>
    <property type="match status" value="1"/>
</dbReference>
<organism evidence="3 4">
    <name type="scientific">Actinomadura fibrosa</name>
    <dbReference type="NCBI Taxonomy" id="111802"/>
    <lineage>
        <taxon>Bacteria</taxon>
        <taxon>Bacillati</taxon>
        <taxon>Actinomycetota</taxon>
        <taxon>Actinomycetes</taxon>
        <taxon>Streptosporangiales</taxon>
        <taxon>Thermomonosporaceae</taxon>
        <taxon>Actinomadura</taxon>
    </lineage>
</organism>
<dbReference type="RefSeq" id="WP_131762833.1">
    <property type="nucleotide sequence ID" value="NZ_CAACUY010000262.1"/>
</dbReference>
<dbReference type="Proteomes" id="UP001597063">
    <property type="component" value="Unassembled WGS sequence"/>
</dbReference>
<dbReference type="Gene3D" id="1.10.630.10">
    <property type="entry name" value="Cytochrome P450"/>
    <property type="match status" value="2"/>
</dbReference>
<gene>
    <name evidence="3" type="ORF">ACFQZM_39330</name>
</gene>
<name>A0ABW2XXS2_9ACTN</name>
<dbReference type="SUPFAM" id="SSF48264">
    <property type="entry name" value="Cytochrome P450"/>
    <property type="match status" value="1"/>
</dbReference>
<evidence type="ECO:0000256" key="2">
    <source>
        <dbReference type="SAM" id="MobiDB-lite"/>
    </source>
</evidence>
<evidence type="ECO:0000256" key="1">
    <source>
        <dbReference type="ARBA" id="ARBA00010617"/>
    </source>
</evidence>
<protein>
    <submittedName>
        <fullName evidence="3">Cytochrome P450</fullName>
    </submittedName>
</protein>
<comment type="similarity">
    <text evidence="1">Belongs to the cytochrome P450 family.</text>
</comment>
<dbReference type="EMBL" id="JBHTGP010000018">
    <property type="protein sequence ID" value="MFD0690595.1"/>
    <property type="molecule type" value="Genomic_DNA"/>
</dbReference>
<reference evidence="4" key="1">
    <citation type="journal article" date="2019" name="Int. J. Syst. Evol. Microbiol.">
        <title>The Global Catalogue of Microorganisms (GCM) 10K type strain sequencing project: providing services to taxonomists for standard genome sequencing and annotation.</title>
        <authorList>
            <consortium name="The Broad Institute Genomics Platform"/>
            <consortium name="The Broad Institute Genome Sequencing Center for Infectious Disease"/>
            <person name="Wu L."/>
            <person name="Ma J."/>
        </authorList>
    </citation>
    <scope>NUCLEOTIDE SEQUENCE [LARGE SCALE GENOMIC DNA]</scope>
    <source>
        <strain evidence="4">JCM 9371</strain>
    </source>
</reference>
<evidence type="ECO:0000313" key="4">
    <source>
        <dbReference type="Proteomes" id="UP001597063"/>
    </source>
</evidence>